<feature type="compositionally biased region" description="Polar residues" evidence="2">
    <location>
        <begin position="199"/>
        <end position="225"/>
    </location>
</feature>
<evidence type="ECO:0000313" key="4">
    <source>
        <dbReference type="Proteomes" id="UP000828390"/>
    </source>
</evidence>
<keyword evidence="4" id="KW-1185">Reference proteome</keyword>
<organism evidence="3 4">
    <name type="scientific">Dreissena polymorpha</name>
    <name type="common">Zebra mussel</name>
    <name type="synonym">Mytilus polymorpha</name>
    <dbReference type="NCBI Taxonomy" id="45954"/>
    <lineage>
        <taxon>Eukaryota</taxon>
        <taxon>Metazoa</taxon>
        <taxon>Spiralia</taxon>
        <taxon>Lophotrochozoa</taxon>
        <taxon>Mollusca</taxon>
        <taxon>Bivalvia</taxon>
        <taxon>Autobranchia</taxon>
        <taxon>Heteroconchia</taxon>
        <taxon>Euheterodonta</taxon>
        <taxon>Imparidentia</taxon>
        <taxon>Neoheterodontei</taxon>
        <taxon>Myida</taxon>
        <taxon>Dreissenoidea</taxon>
        <taxon>Dreissenidae</taxon>
        <taxon>Dreissena</taxon>
    </lineage>
</organism>
<feature type="region of interest" description="Disordered" evidence="2">
    <location>
        <begin position="590"/>
        <end position="609"/>
    </location>
</feature>
<feature type="compositionally biased region" description="Low complexity" evidence="2">
    <location>
        <begin position="550"/>
        <end position="560"/>
    </location>
</feature>
<evidence type="ECO:0000313" key="3">
    <source>
        <dbReference type="EMBL" id="KAH3746491.1"/>
    </source>
</evidence>
<reference evidence="3" key="1">
    <citation type="journal article" date="2019" name="bioRxiv">
        <title>The Genome of the Zebra Mussel, Dreissena polymorpha: A Resource for Invasive Species Research.</title>
        <authorList>
            <person name="McCartney M.A."/>
            <person name="Auch B."/>
            <person name="Kono T."/>
            <person name="Mallez S."/>
            <person name="Zhang Y."/>
            <person name="Obille A."/>
            <person name="Becker A."/>
            <person name="Abrahante J.E."/>
            <person name="Garbe J."/>
            <person name="Badalamenti J.P."/>
            <person name="Herman A."/>
            <person name="Mangelson H."/>
            <person name="Liachko I."/>
            <person name="Sullivan S."/>
            <person name="Sone E.D."/>
            <person name="Koren S."/>
            <person name="Silverstein K.A.T."/>
            <person name="Beckman K.B."/>
            <person name="Gohl D.M."/>
        </authorList>
    </citation>
    <scope>NUCLEOTIDE SEQUENCE</scope>
    <source>
        <strain evidence="3">Duluth1</strain>
        <tissue evidence="3">Whole animal</tissue>
    </source>
</reference>
<keyword evidence="1" id="KW-0175">Coiled coil</keyword>
<protein>
    <submittedName>
        <fullName evidence="3">Uncharacterized protein</fullName>
    </submittedName>
</protein>
<dbReference type="EMBL" id="JAIWYP010000010">
    <property type="protein sequence ID" value="KAH3746491.1"/>
    <property type="molecule type" value="Genomic_DNA"/>
</dbReference>
<dbReference type="Gene3D" id="3.30.40.10">
    <property type="entry name" value="Zinc/RING finger domain, C3HC4 (zinc finger)"/>
    <property type="match status" value="1"/>
</dbReference>
<evidence type="ECO:0000256" key="2">
    <source>
        <dbReference type="SAM" id="MobiDB-lite"/>
    </source>
</evidence>
<feature type="region of interest" description="Disordered" evidence="2">
    <location>
        <begin position="545"/>
        <end position="579"/>
    </location>
</feature>
<feature type="compositionally biased region" description="Polar residues" evidence="2">
    <location>
        <begin position="725"/>
        <end position="740"/>
    </location>
</feature>
<dbReference type="AlphaFoldDB" id="A0A9D4DCM9"/>
<feature type="region of interest" description="Disordered" evidence="2">
    <location>
        <begin position="199"/>
        <end position="227"/>
    </location>
</feature>
<comment type="caution">
    <text evidence="3">The sequence shown here is derived from an EMBL/GenBank/DDBJ whole genome shotgun (WGS) entry which is preliminary data.</text>
</comment>
<feature type="coiled-coil region" evidence="1">
    <location>
        <begin position="418"/>
        <end position="494"/>
    </location>
</feature>
<dbReference type="Proteomes" id="UP000828390">
    <property type="component" value="Unassembled WGS sequence"/>
</dbReference>
<feature type="region of interest" description="Disordered" evidence="2">
    <location>
        <begin position="701"/>
        <end position="740"/>
    </location>
</feature>
<accession>A0A9D4DCM9</accession>
<dbReference type="InterPro" id="IPR013083">
    <property type="entry name" value="Znf_RING/FYVE/PHD"/>
</dbReference>
<feature type="region of interest" description="Disordered" evidence="2">
    <location>
        <begin position="640"/>
        <end position="665"/>
    </location>
</feature>
<sequence length="768" mass="85441">MVGNGMDGMAVQRTRWAQQGFAIGKGPEVPGSSGSRTVRVQKVTEYQLRMDKSLAKKLSAARRTKHLDFEIKNGNVVIVADLATFELLKEAALYFYKNDTSVKDDTVIQSTVDQKNSSVSYAIKYKFYTINIYSTTSKFMVNGQNTQLFVGQHLSAIQNIVRHATVNGQPVNLDSVNQLLAESIQSALLNSTIATEQSSKAKTSISSKNTMNTRAKSTESKPTNSDEPEVKCFKCNRTLKTGVECTVNHKNESHWIHYGCLNLNDTELELVKNQPEDAPYTCTLCAKHDNTRTLPVKIVANRSTLNIPALPNIPVSNAFAILTEEEINTEPVLYTEQCYICCKDIQQDQIVCETCQGICHHDCVVFNTDNITASCLACVGENQQLNLAGEQSGDSNLQLQGNQLVSTDTDVIAIQDEKRALLKGLNEKDKEIRKLQNDLKLKDKELSEAYKHKPKTGIYIKKHEAKCEEQERTIKTLLNKIEFLENKVESLEKTAKYSNHPTQSNGTSENNELAASIHSQVTSLVLKKVSQELESFGSQWLASSNTANKSSTQTQPTTTSIEKQQTAQETIPNQKLNENTVYSNVMKNANTTNQRDGRTHTGVPQSTGSVTKVEGDVILPEGFVAFPRNQLHAVMQGRPILKSRSYKPPSNTQYNTNSNKSNSSLTLSKTVKHNISNYCNIITEPQTRTVKVDKVIQQDLKLKSSNTGPDIETIEPSNTDKSEQPDNQPAELSNANKPIVSQTINLTKGQSIDKNHFLAERQDFNQRR</sequence>
<name>A0A9D4DCM9_DREPO</name>
<gene>
    <name evidence="3" type="ORF">DPMN_180899</name>
</gene>
<reference evidence="3" key="2">
    <citation type="submission" date="2020-11" db="EMBL/GenBank/DDBJ databases">
        <authorList>
            <person name="McCartney M.A."/>
            <person name="Auch B."/>
            <person name="Kono T."/>
            <person name="Mallez S."/>
            <person name="Becker A."/>
            <person name="Gohl D.M."/>
            <person name="Silverstein K.A.T."/>
            <person name="Koren S."/>
            <person name="Bechman K.B."/>
            <person name="Herman A."/>
            <person name="Abrahante J.E."/>
            <person name="Garbe J."/>
        </authorList>
    </citation>
    <scope>NUCLEOTIDE SEQUENCE</scope>
    <source>
        <strain evidence="3">Duluth1</strain>
        <tissue evidence="3">Whole animal</tissue>
    </source>
</reference>
<evidence type="ECO:0000256" key="1">
    <source>
        <dbReference type="SAM" id="Coils"/>
    </source>
</evidence>
<feature type="compositionally biased region" description="Polar residues" evidence="2">
    <location>
        <begin position="561"/>
        <end position="579"/>
    </location>
</feature>
<feature type="compositionally biased region" description="Low complexity" evidence="2">
    <location>
        <begin position="650"/>
        <end position="665"/>
    </location>
</feature>
<proteinExistence type="predicted"/>